<feature type="signal peptide" evidence="2">
    <location>
        <begin position="1"/>
        <end position="24"/>
    </location>
</feature>
<evidence type="ECO:0000313" key="3">
    <source>
        <dbReference type="EMBL" id="SET42887.1"/>
    </source>
</evidence>
<accession>A0A1I0ED79</accession>
<reference evidence="3 4" key="1">
    <citation type="submission" date="2016-10" db="EMBL/GenBank/DDBJ databases">
        <authorList>
            <person name="de Groot N.N."/>
        </authorList>
    </citation>
    <scope>NUCLEOTIDE SEQUENCE [LARGE SCALE GENOMIC DNA]</scope>
    <source>
        <strain evidence="3 4">IBRC-M 10780</strain>
    </source>
</reference>
<dbReference type="STRING" id="930131.SAMN05216389_11141"/>
<dbReference type="RefSeq" id="WP_170840779.1">
    <property type="nucleotide sequence ID" value="NZ_FOHE01000011.1"/>
</dbReference>
<name>A0A1I0ED79_9BACI</name>
<feature type="compositionally biased region" description="Polar residues" evidence="1">
    <location>
        <begin position="31"/>
        <end position="52"/>
    </location>
</feature>
<evidence type="ECO:0000256" key="1">
    <source>
        <dbReference type="SAM" id="MobiDB-lite"/>
    </source>
</evidence>
<evidence type="ECO:0000256" key="2">
    <source>
        <dbReference type="SAM" id="SignalP"/>
    </source>
</evidence>
<keyword evidence="2" id="KW-0732">Signal</keyword>
<gene>
    <name evidence="3" type="ORF">SAMN05216389_11141</name>
</gene>
<organism evidence="3 4">
    <name type="scientific">Oceanobacillus limi</name>
    <dbReference type="NCBI Taxonomy" id="930131"/>
    <lineage>
        <taxon>Bacteria</taxon>
        <taxon>Bacillati</taxon>
        <taxon>Bacillota</taxon>
        <taxon>Bacilli</taxon>
        <taxon>Bacillales</taxon>
        <taxon>Bacillaceae</taxon>
        <taxon>Oceanobacillus</taxon>
    </lineage>
</organism>
<keyword evidence="4" id="KW-1185">Reference proteome</keyword>
<protein>
    <recommendedName>
        <fullName evidence="5">Phr family secreted Rap phosphatase inhibitor</fullName>
    </recommendedName>
</protein>
<evidence type="ECO:0000313" key="4">
    <source>
        <dbReference type="Proteomes" id="UP000198618"/>
    </source>
</evidence>
<evidence type="ECO:0008006" key="5">
    <source>
        <dbReference type="Google" id="ProtNLM"/>
    </source>
</evidence>
<feature type="region of interest" description="Disordered" evidence="1">
    <location>
        <begin position="23"/>
        <end position="52"/>
    </location>
</feature>
<proteinExistence type="predicted"/>
<dbReference type="AlphaFoldDB" id="A0A1I0ED79"/>
<dbReference type="EMBL" id="FOHE01000011">
    <property type="protein sequence ID" value="SET42887.1"/>
    <property type="molecule type" value="Genomic_DNA"/>
</dbReference>
<sequence length="52" mass="5307">MKKVIAAILTGVLAFGIFGGTVSADPGNPVNEPTSTSYEVETLNTDPGNVVN</sequence>
<feature type="chain" id="PRO_5011509199" description="Phr family secreted Rap phosphatase inhibitor" evidence="2">
    <location>
        <begin position="25"/>
        <end position="52"/>
    </location>
</feature>
<dbReference type="Proteomes" id="UP000198618">
    <property type="component" value="Unassembled WGS sequence"/>
</dbReference>